<evidence type="ECO:0000313" key="3">
    <source>
        <dbReference type="Proteomes" id="UP001642464"/>
    </source>
</evidence>
<feature type="compositionally biased region" description="Polar residues" evidence="1">
    <location>
        <begin position="41"/>
        <end position="56"/>
    </location>
</feature>
<feature type="compositionally biased region" description="Low complexity" evidence="1">
    <location>
        <begin position="90"/>
        <end position="130"/>
    </location>
</feature>
<feature type="region of interest" description="Disordered" evidence="1">
    <location>
        <begin position="32"/>
        <end position="169"/>
    </location>
</feature>
<dbReference type="EMBL" id="CAXAMM010029557">
    <property type="protein sequence ID" value="CAK9064930.1"/>
    <property type="molecule type" value="Genomic_DNA"/>
</dbReference>
<comment type="caution">
    <text evidence="2">The sequence shown here is derived from an EMBL/GenBank/DDBJ whole genome shotgun (WGS) entry which is preliminary data.</text>
</comment>
<gene>
    <name evidence="2" type="ORF">SCF082_LOCUS33348</name>
</gene>
<dbReference type="Proteomes" id="UP001642464">
    <property type="component" value="Unassembled WGS sequence"/>
</dbReference>
<protein>
    <submittedName>
        <fullName evidence="2">Glutaredoxin-C6</fullName>
    </submittedName>
</protein>
<sequence>MYIGPWQEYKLARLIQHQHQVLARELSAQDVRRGRPFDASPASSRSGFSGQSTQSAPAHVPGPSAQVRLNDYCDSIERAERRRGAPRPRAPSGGSSNASTRPYSSSSGSTRGQGGSSSSTSSGRAAAKRAAGPKKSGKPPKAVSLEEPVTETFFGKRGGGIAAMPVESY</sequence>
<reference evidence="2 3" key="1">
    <citation type="submission" date="2024-02" db="EMBL/GenBank/DDBJ databases">
        <authorList>
            <person name="Chen Y."/>
            <person name="Shah S."/>
            <person name="Dougan E. K."/>
            <person name="Thang M."/>
            <person name="Chan C."/>
        </authorList>
    </citation>
    <scope>NUCLEOTIDE SEQUENCE [LARGE SCALE GENOMIC DNA]</scope>
</reference>
<accession>A0ABP0NMD7</accession>
<keyword evidence="3" id="KW-1185">Reference proteome</keyword>
<proteinExistence type="predicted"/>
<evidence type="ECO:0000256" key="1">
    <source>
        <dbReference type="SAM" id="MobiDB-lite"/>
    </source>
</evidence>
<organism evidence="2 3">
    <name type="scientific">Durusdinium trenchii</name>
    <dbReference type="NCBI Taxonomy" id="1381693"/>
    <lineage>
        <taxon>Eukaryota</taxon>
        <taxon>Sar</taxon>
        <taxon>Alveolata</taxon>
        <taxon>Dinophyceae</taxon>
        <taxon>Suessiales</taxon>
        <taxon>Symbiodiniaceae</taxon>
        <taxon>Durusdinium</taxon>
    </lineage>
</organism>
<name>A0ABP0NMD7_9DINO</name>
<evidence type="ECO:0000313" key="2">
    <source>
        <dbReference type="EMBL" id="CAK9064930.1"/>
    </source>
</evidence>